<dbReference type="AlphaFoldDB" id="A0A2P5EQI6"/>
<keyword evidence="2" id="KW-1185">Reference proteome</keyword>
<accession>A0A2P5EQI6</accession>
<protein>
    <submittedName>
        <fullName evidence="1">Uncharacterized protein</fullName>
    </submittedName>
</protein>
<reference evidence="2" key="1">
    <citation type="submission" date="2016-06" db="EMBL/GenBank/DDBJ databases">
        <title>Parallel loss of symbiosis genes in relatives of nitrogen-fixing non-legume Parasponia.</title>
        <authorList>
            <person name="Van Velzen R."/>
            <person name="Holmer R."/>
            <person name="Bu F."/>
            <person name="Rutten L."/>
            <person name="Van Zeijl A."/>
            <person name="Liu W."/>
            <person name="Santuari L."/>
            <person name="Cao Q."/>
            <person name="Sharma T."/>
            <person name="Shen D."/>
            <person name="Roswanjaya Y."/>
            <person name="Wardhani T."/>
            <person name="Kalhor M.S."/>
            <person name="Jansen J."/>
            <person name="Van den Hoogen J."/>
            <person name="Gungor B."/>
            <person name="Hartog M."/>
            <person name="Hontelez J."/>
            <person name="Verver J."/>
            <person name="Yang W.-C."/>
            <person name="Schijlen E."/>
            <person name="Repin R."/>
            <person name="Schilthuizen M."/>
            <person name="Schranz E."/>
            <person name="Heidstra R."/>
            <person name="Miyata K."/>
            <person name="Fedorova E."/>
            <person name="Kohlen W."/>
            <person name="Bisseling T."/>
            <person name="Smit S."/>
            <person name="Geurts R."/>
        </authorList>
    </citation>
    <scope>NUCLEOTIDE SEQUENCE [LARGE SCALE GENOMIC DNA]</scope>
    <source>
        <strain evidence="2">cv. RG33-2</strain>
    </source>
</reference>
<feature type="non-terminal residue" evidence="1">
    <location>
        <position position="119"/>
    </location>
</feature>
<dbReference type="EMBL" id="JXTC01000112">
    <property type="protein sequence ID" value="PON87807.1"/>
    <property type="molecule type" value="Genomic_DNA"/>
</dbReference>
<proteinExistence type="predicted"/>
<dbReference type="Proteomes" id="UP000237000">
    <property type="component" value="Unassembled WGS sequence"/>
</dbReference>
<comment type="caution">
    <text evidence="1">The sequence shown here is derived from an EMBL/GenBank/DDBJ whole genome shotgun (WGS) entry which is preliminary data.</text>
</comment>
<dbReference type="InParanoid" id="A0A2P5EQI6"/>
<organism evidence="1 2">
    <name type="scientific">Trema orientale</name>
    <name type="common">Charcoal tree</name>
    <name type="synonym">Celtis orientalis</name>
    <dbReference type="NCBI Taxonomy" id="63057"/>
    <lineage>
        <taxon>Eukaryota</taxon>
        <taxon>Viridiplantae</taxon>
        <taxon>Streptophyta</taxon>
        <taxon>Embryophyta</taxon>
        <taxon>Tracheophyta</taxon>
        <taxon>Spermatophyta</taxon>
        <taxon>Magnoliopsida</taxon>
        <taxon>eudicotyledons</taxon>
        <taxon>Gunneridae</taxon>
        <taxon>Pentapetalae</taxon>
        <taxon>rosids</taxon>
        <taxon>fabids</taxon>
        <taxon>Rosales</taxon>
        <taxon>Cannabaceae</taxon>
        <taxon>Trema</taxon>
    </lineage>
</organism>
<evidence type="ECO:0000313" key="2">
    <source>
        <dbReference type="Proteomes" id="UP000237000"/>
    </source>
</evidence>
<gene>
    <name evidence="1" type="ORF">TorRG33x02_163520</name>
</gene>
<dbReference type="OrthoDB" id="10390826at2759"/>
<evidence type="ECO:0000313" key="1">
    <source>
        <dbReference type="EMBL" id="PON87807.1"/>
    </source>
</evidence>
<sequence length="119" mass="13677">MGYCGVIPGFGFGDEESESGITREGVESEVGFGWNSVSITQHWDSLERGFGGFREYRKTKRKRHFCVLFGEGNFATEGYWDRDFCIQISNARNDFPKKKRKKKNTLELICKQGRRNPPA</sequence>
<name>A0A2P5EQI6_TREOI</name>